<evidence type="ECO:0000313" key="2">
    <source>
        <dbReference type="EMBL" id="OKH39011.1"/>
    </source>
</evidence>
<gene>
    <name evidence="2" type="ORF">NIES2119_07680</name>
</gene>
<comment type="caution">
    <text evidence="2">The sequence shown here is derived from an EMBL/GenBank/DDBJ whole genome shotgun (WGS) entry which is preliminary data.</text>
</comment>
<name>A0A1U7INT2_9CYAN</name>
<evidence type="ECO:0000256" key="1">
    <source>
        <dbReference type="SAM" id="MobiDB-lite"/>
    </source>
</evidence>
<proteinExistence type="predicted"/>
<evidence type="ECO:0000313" key="3">
    <source>
        <dbReference type="Proteomes" id="UP000185860"/>
    </source>
</evidence>
<organism evidence="2 3">
    <name type="scientific">[Phormidium ambiguum] IAM M-71</name>
    <dbReference type="NCBI Taxonomy" id="454136"/>
    <lineage>
        <taxon>Bacteria</taxon>
        <taxon>Bacillati</taxon>
        <taxon>Cyanobacteriota</taxon>
        <taxon>Cyanophyceae</taxon>
        <taxon>Oscillatoriophycideae</taxon>
        <taxon>Aerosakkonematales</taxon>
        <taxon>Aerosakkonemataceae</taxon>
        <taxon>Floridanema</taxon>
    </lineage>
</organism>
<protein>
    <submittedName>
        <fullName evidence="2">Uncharacterized protein</fullName>
    </submittedName>
</protein>
<dbReference type="EMBL" id="MRCE01000006">
    <property type="protein sequence ID" value="OKH39011.1"/>
    <property type="molecule type" value="Genomic_DNA"/>
</dbReference>
<reference evidence="2 3" key="1">
    <citation type="submission" date="2016-11" db="EMBL/GenBank/DDBJ databases">
        <title>Draft Genome Sequences of Nine Cyanobacterial Strains from Diverse Habitats.</title>
        <authorList>
            <person name="Zhu T."/>
            <person name="Hou S."/>
            <person name="Lu X."/>
            <person name="Hess W.R."/>
        </authorList>
    </citation>
    <scope>NUCLEOTIDE SEQUENCE [LARGE SCALE GENOMIC DNA]</scope>
    <source>
        <strain evidence="2 3">IAM M-71</strain>
    </source>
</reference>
<dbReference type="Proteomes" id="UP000185860">
    <property type="component" value="Unassembled WGS sequence"/>
</dbReference>
<accession>A0A1U7INT2</accession>
<feature type="region of interest" description="Disordered" evidence="1">
    <location>
        <begin position="72"/>
        <end position="94"/>
    </location>
</feature>
<sequence length="94" mass="10373">MWAVMMTVARFNSVANLMATVFGTIAAVVLFVTFSVDVYNFLVYNLLEHHFLIQSVVRTMVPTTTTVTATASLSSTGVSHNAESNRKRQKSQQS</sequence>
<dbReference type="AlphaFoldDB" id="A0A1U7INT2"/>